<keyword evidence="2 11" id="KW-0963">Cytoplasm</keyword>
<dbReference type="PROSITE" id="PS51684">
    <property type="entry name" value="SAM_MT_TRM5_TYW2"/>
    <property type="match status" value="1"/>
</dbReference>
<reference evidence="13" key="1">
    <citation type="submission" date="2025-08" db="UniProtKB">
        <authorList>
            <consortium name="Ensembl"/>
        </authorList>
    </citation>
    <scope>IDENTIFICATION</scope>
</reference>
<keyword evidence="6 11" id="KW-0819">tRNA processing</keyword>
<dbReference type="InterPro" id="IPR030382">
    <property type="entry name" value="MeTrfase_TRM5/TYW2"/>
</dbReference>
<keyword evidence="7 11" id="KW-0496">Mitochondrion</keyword>
<accession>A0A8C9LLB4</accession>
<dbReference type="Proteomes" id="UP000694416">
    <property type="component" value="Unplaced"/>
</dbReference>
<keyword evidence="8 11" id="KW-0539">Nucleus</keyword>
<sequence>MFLKILFFIYILHSDYVYLLKKNRIKSSVFTFQNMNSVMNIKSLHDVKKKLQYEKEAYCLIINKYKVNDILKNKYIRFWLLNIYKFPSVLLYKDYKNSIIKQNDKSINLFDRINKYFENADTNNKNKEHLSLQTNTNLNQSSNKNITTVNYNILDKNEENIEDYRLVPLNDYFDKVIKEVFDDNEKIYVKENQFMTDTYDMDNLTSKDNTNATSLVTHYNHQTNNNEHPIDENVKDVNNGYTNEIDTSCDDNKWDVDSESDKEQSNMNIFYNKNKLIYLEELYKIIKKEKINIKKVILKLGYDNMNTSEILKKIFPHTKEIIHKYEIVGHIAHLNFCEKLVDHKKIISEIILDKNKSIKTVINKKNMLNNIHRTFDIELLAGEHNYITELKENNLKIKLNYELIYWSSKLKKERDRIYDIVENNSIIIDLFAGVGIFSLLLSKKSCICFSNDINEHAYNYMNINIKANKKKNIFTYNLDARKFVEKLIELNIFSKNENILTIYIDEQNKKNISEQVLNSIDHNIYQKNNKIYNEKKKKESLKKRINNNTEINDHLQNDLTKIDDNQMLINNINKNDGILTNITNGDNEEKYDINKSNLHMETHNNIITNDNIKLKEQKIGNKHISVVNYNLCNNVSHQNNTYLNGTSNDSNSITGDIPKIDKNKELFKININPNIYNDIHVLMNLPQNSLHFLDAFKKLKYENKQLRNIFIHCYYFSKPEFFYEHAEKNILLHFQMLPKQMKITEIRKVSPNKLMYVVEFNLKELLQS</sequence>
<evidence type="ECO:0000256" key="4">
    <source>
        <dbReference type="ARBA" id="ARBA00022679"/>
    </source>
</evidence>
<dbReference type="Gene3D" id="3.30.300.110">
    <property type="entry name" value="Met-10+ protein-like domains"/>
    <property type="match status" value="1"/>
</dbReference>
<feature type="binding site" evidence="11">
    <location>
        <position position="684"/>
    </location>
    <ligand>
        <name>S-adenosyl-L-methionine</name>
        <dbReference type="ChEBI" id="CHEBI:59789"/>
    </ligand>
</feature>
<dbReference type="PANTHER" id="PTHR23245:SF43">
    <property type="entry name" value="TRNA (GUANINE(37)-N1)-METHYLTRANSFERASE 2"/>
    <property type="match status" value="1"/>
</dbReference>
<comment type="subcellular location">
    <subcellularLocation>
        <location evidence="11">Mitochondrion matrix</location>
    </subcellularLocation>
    <subcellularLocation>
        <location evidence="11">Nucleus</location>
    </subcellularLocation>
    <subcellularLocation>
        <location evidence="11">Cytoplasm</location>
    </subcellularLocation>
    <text evidence="11">Predominantly in the mitochondria and in the nucleus.</text>
</comment>
<comment type="function">
    <text evidence="9">Involved in mitochondrial tRNA methylation. Specifically methylates the N1 position of guanosine-37 in various tRNAs. Methylation is not dependent on the nature of the nucleoside 5' of the target nucleoside. This is the first step in the biosynthesis of wybutosine (yW), a modified base adjacent to the anticodon of tRNAs and required for accurate decoding.</text>
</comment>
<comment type="catalytic activity">
    <reaction evidence="10 11">
        <text>guanosine(37) in tRNA + S-adenosyl-L-methionine = N(1)-methylguanosine(37) in tRNA + S-adenosyl-L-homocysteine + H(+)</text>
        <dbReference type="Rhea" id="RHEA:36899"/>
        <dbReference type="Rhea" id="RHEA-COMP:10145"/>
        <dbReference type="Rhea" id="RHEA-COMP:10147"/>
        <dbReference type="ChEBI" id="CHEBI:15378"/>
        <dbReference type="ChEBI" id="CHEBI:57856"/>
        <dbReference type="ChEBI" id="CHEBI:59789"/>
        <dbReference type="ChEBI" id="CHEBI:73542"/>
        <dbReference type="ChEBI" id="CHEBI:74269"/>
        <dbReference type="EC" id="2.1.1.228"/>
    </reaction>
</comment>
<dbReference type="GO" id="GO:0052906">
    <property type="term" value="F:tRNA (guanine(37)-N1)-methyltransferase activity"/>
    <property type="evidence" value="ECO:0007669"/>
    <property type="project" value="UniProtKB-UniRule"/>
</dbReference>
<dbReference type="SUPFAM" id="SSF53335">
    <property type="entry name" value="S-adenosyl-L-methionine-dependent methyltransferases"/>
    <property type="match status" value="1"/>
</dbReference>
<evidence type="ECO:0000256" key="11">
    <source>
        <dbReference type="HAMAP-Rule" id="MF_03152"/>
    </source>
</evidence>
<dbReference type="PANTHER" id="PTHR23245">
    <property type="entry name" value="TRNA METHYLTRANSFERASE"/>
    <property type="match status" value="1"/>
</dbReference>
<evidence type="ECO:0000259" key="12">
    <source>
        <dbReference type="PROSITE" id="PS51684"/>
    </source>
</evidence>
<keyword evidence="4 11" id="KW-0808">Transferase</keyword>
<dbReference type="CDD" id="cd02440">
    <property type="entry name" value="AdoMet_MTases"/>
    <property type="match status" value="1"/>
</dbReference>
<feature type="binding site" evidence="11">
    <location>
        <begin position="452"/>
        <end position="453"/>
    </location>
    <ligand>
        <name>S-adenosyl-L-methionine</name>
        <dbReference type="ChEBI" id="CHEBI:59789"/>
    </ligand>
</feature>
<dbReference type="Pfam" id="PF25133">
    <property type="entry name" value="TYW2_N_2"/>
    <property type="match status" value="1"/>
</dbReference>
<dbReference type="GO" id="GO:0002939">
    <property type="term" value="P:tRNA N1-guanine methylation"/>
    <property type="evidence" value="ECO:0007669"/>
    <property type="project" value="TreeGrafter"/>
</dbReference>
<dbReference type="GO" id="GO:0070901">
    <property type="term" value="P:mitochondrial tRNA methylation"/>
    <property type="evidence" value="ECO:0007669"/>
    <property type="project" value="UniProtKB-ARBA"/>
</dbReference>
<dbReference type="InterPro" id="IPR056743">
    <property type="entry name" value="TRM5-TYW2-like_MTfase"/>
</dbReference>
<dbReference type="FunFam" id="3.30.300.110:FF:000001">
    <property type="entry name" value="tRNA (guanine(37)-N1)-methyltransferase"/>
    <property type="match status" value="1"/>
</dbReference>
<comment type="similarity">
    <text evidence="11">Belongs to the TRM5 / TYW2 family.</text>
</comment>
<dbReference type="EC" id="2.1.1.228" evidence="11"/>
<organism evidence="13 14">
    <name type="scientific">Piliocolobus tephrosceles</name>
    <name type="common">Ugandan red Colobus</name>
    <dbReference type="NCBI Taxonomy" id="591936"/>
    <lineage>
        <taxon>Eukaryota</taxon>
        <taxon>Metazoa</taxon>
        <taxon>Chordata</taxon>
        <taxon>Craniata</taxon>
        <taxon>Vertebrata</taxon>
        <taxon>Euteleostomi</taxon>
        <taxon>Mammalia</taxon>
        <taxon>Eutheria</taxon>
        <taxon>Euarchontoglires</taxon>
        <taxon>Primates</taxon>
        <taxon>Haplorrhini</taxon>
        <taxon>Catarrhini</taxon>
        <taxon>Cercopithecidae</taxon>
        <taxon>Colobinae</taxon>
        <taxon>Piliocolobus</taxon>
    </lineage>
</organism>
<evidence type="ECO:0000256" key="10">
    <source>
        <dbReference type="ARBA" id="ARBA00047783"/>
    </source>
</evidence>
<dbReference type="HAMAP" id="MF_03152">
    <property type="entry name" value="TRM5"/>
    <property type="match status" value="1"/>
</dbReference>
<evidence type="ECO:0000256" key="8">
    <source>
        <dbReference type="ARBA" id="ARBA00023242"/>
    </source>
</evidence>
<dbReference type="Ensembl" id="ENSPTET00000015323.1">
    <property type="protein sequence ID" value="ENSPTEP00000010081.1"/>
    <property type="gene ID" value="ENSPTEG00000011452.1"/>
</dbReference>
<feature type="binding site" evidence="11">
    <location>
        <position position="414"/>
    </location>
    <ligand>
        <name>S-adenosyl-L-methionine</name>
        <dbReference type="ChEBI" id="CHEBI:59789"/>
    </ligand>
</feature>
<comment type="similarity">
    <text evidence="1">Belongs to the class I-like SAM-binding methyltransferase superfamily. TRM5/TYW2 family.</text>
</comment>
<evidence type="ECO:0000256" key="5">
    <source>
        <dbReference type="ARBA" id="ARBA00022691"/>
    </source>
</evidence>
<protein>
    <recommendedName>
        <fullName evidence="11">tRNA (guanine(37)-N1)-methyltransferase</fullName>
        <ecNumber evidence="11">2.1.1.228</ecNumber>
    </recommendedName>
    <alternativeName>
        <fullName evidence="11">M1G-methyltransferase</fullName>
    </alternativeName>
    <alternativeName>
        <fullName evidence="11">tRNA [GM37] methyltransferase</fullName>
    </alternativeName>
    <alternativeName>
        <fullName evidence="11">tRNA methyltransferase 5 homolog</fullName>
    </alternativeName>
</protein>
<reference evidence="13" key="2">
    <citation type="submission" date="2025-09" db="UniProtKB">
        <authorList>
            <consortium name="Ensembl"/>
        </authorList>
    </citation>
    <scope>IDENTIFICATION</scope>
</reference>
<comment type="function">
    <text evidence="11">Specifically methylates the N1 position of guanosine-37 in various cytoplasmic and mitochondrial tRNAs. Methylation is not dependent on the nature of the nucleoside 5' of the target nucleoside. This is the first step in the biosynthesis of wybutosine (yW), a modified base adjacent to the anticodon of tRNAs and required for accurate decoding.</text>
</comment>
<evidence type="ECO:0000256" key="6">
    <source>
        <dbReference type="ARBA" id="ARBA00022694"/>
    </source>
</evidence>
<keyword evidence="14" id="KW-1185">Reference proteome</keyword>
<evidence type="ECO:0000256" key="1">
    <source>
        <dbReference type="ARBA" id="ARBA00009775"/>
    </source>
</evidence>
<dbReference type="Pfam" id="PF02475">
    <property type="entry name" value="TRM5-TYW2_MTfase"/>
    <property type="match status" value="1"/>
</dbReference>
<dbReference type="InterPro" id="IPR029063">
    <property type="entry name" value="SAM-dependent_MTases_sf"/>
</dbReference>
<comment type="subunit">
    <text evidence="11">Monomer.</text>
</comment>
<evidence type="ECO:0000256" key="3">
    <source>
        <dbReference type="ARBA" id="ARBA00022603"/>
    </source>
</evidence>
<dbReference type="GO" id="GO:0005634">
    <property type="term" value="C:nucleus"/>
    <property type="evidence" value="ECO:0007669"/>
    <property type="project" value="UniProtKB-SubCell"/>
</dbReference>
<dbReference type="GO" id="GO:0005759">
    <property type="term" value="C:mitochondrial matrix"/>
    <property type="evidence" value="ECO:0007669"/>
    <property type="project" value="UniProtKB-SubCell"/>
</dbReference>
<keyword evidence="5 11" id="KW-0949">S-adenosyl-L-methionine</keyword>
<evidence type="ECO:0000256" key="9">
    <source>
        <dbReference type="ARBA" id="ARBA00045951"/>
    </source>
</evidence>
<evidence type="ECO:0000313" key="14">
    <source>
        <dbReference type="Proteomes" id="UP000694416"/>
    </source>
</evidence>
<dbReference type="InterPro" id="IPR056744">
    <property type="entry name" value="TRM5/TYW2-like_N"/>
</dbReference>
<evidence type="ECO:0000313" key="13">
    <source>
        <dbReference type="Ensembl" id="ENSPTEP00000010081.1"/>
    </source>
</evidence>
<feature type="domain" description="SAM-dependent methyltransferase TRM5/TYW2-type" evidence="12">
    <location>
        <begin position="325"/>
        <end position="764"/>
    </location>
</feature>
<name>A0A8C9LLB4_9PRIM</name>
<keyword evidence="3 11" id="KW-0489">Methyltransferase</keyword>
<dbReference type="Gene3D" id="3.40.50.150">
    <property type="entry name" value="Vaccinia Virus protein VP39"/>
    <property type="match status" value="2"/>
</dbReference>
<evidence type="ECO:0000256" key="7">
    <source>
        <dbReference type="ARBA" id="ARBA00023128"/>
    </source>
</evidence>
<feature type="binding site" evidence="11">
    <location>
        <begin position="479"/>
        <end position="480"/>
    </location>
    <ligand>
        <name>S-adenosyl-L-methionine</name>
        <dbReference type="ChEBI" id="CHEBI:59789"/>
    </ligand>
</feature>
<proteinExistence type="inferred from homology"/>
<gene>
    <name evidence="11" type="primary">TRMT5</name>
    <name evidence="11" type="synonym">TRM5</name>
</gene>
<dbReference type="AlphaFoldDB" id="A0A8C9LLB4"/>
<dbReference type="InterPro" id="IPR025792">
    <property type="entry name" value="tRNA_Gua_MeTrfase_euk"/>
</dbReference>
<evidence type="ECO:0000256" key="2">
    <source>
        <dbReference type="ARBA" id="ARBA00022490"/>
    </source>
</evidence>